<evidence type="ECO:0000256" key="1">
    <source>
        <dbReference type="SAM" id="Phobius"/>
    </source>
</evidence>
<keyword evidence="1" id="KW-0812">Transmembrane</keyword>
<keyword evidence="1" id="KW-1133">Transmembrane helix</keyword>
<proteinExistence type="predicted"/>
<keyword evidence="1" id="KW-0472">Membrane</keyword>
<name>A0A3M2M1V1_9ACTN</name>
<dbReference type="Proteomes" id="UP000282674">
    <property type="component" value="Unassembled WGS sequence"/>
</dbReference>
<sequence>MRVVPERSNGRWLSPVIPTIANGVLAALWGFSAFGGWSDDAFCGSGAAHNADCGDTVGRYVWLSAPPAFVGAGISLMSWLVPSVRHRSAVLDRNLTIAVGFWVFAEAVMFVGGYLTKH</sequence>
<accession>A0A3M2M1V1</accession>
<keyword evidence="3" id="KW-1185">Reference proteome</keyword>
<feature type="transmembrane region" description="Helical" evidence="1">
    <location>
        <begin position="60"/>
        <end position="82"/>
    </location>
</feature>
<feature type="transmembrane region" description="Helical" evidence="1">
    <location>
        <begin position="94"/>
        <end position="115"/>
    </location>
</feature>
<evidence type="ECO:0000313" key="2">
    <source>
        <dbReference type="EMBL" id="RMI43516.1"/>
    </source>
</evidence>
<evidence type="ECO:0000313" key="3">
    <source>
        <dbReference type="Proteomes" id="UP000282674"/>
    </source>
</evidence>
<dbReference type="OrthoDB" id="3538434at2"/>
<dbReference type="AlphaFoldDB" id="A0A3M2M1V1"/>
<feature type="transmembrane region" description="Helical" evidence="1">
    <location>
        <begin position="12"/>
        <end position="31"/>
    </location>
</feature>
<gene>
    <name evidence="2" type="ORF">EBO15_16405</name>
</gene>
<dbReference type="RefSeq" id="WP_122195255.1">
    <property type="nucleotide sequence ID" value="NZ_JBHSKC010000014.1"/>
</dbReference>
<dbReference type="EMBL" id="RFFG01000025">
    <property type="protein sequence ID" value="RMI43516.1"/>
    <property type="molecule type" value="Genomic_DNA"/>
</dbReference>
<organism evidence="2 3">
    <name type="scientific">Actinomadura harenae</name>
    <dbReference type="NCBI Taxonomy" id="2483351"/>
    <lineage>
        <taxon>Bacteria</taxon>
        <taxon>Bacillati</taxon>
        <taxon>Actinomycetota</taxon>
        <taxon>Actinomycetes</taxon>
        <taxon>Streptosporangiales</taxon>
        <taxon>Thermomonosporaceae</taxon>
        <taxon>Actinomadura</taxon>
    </lineage>
</organism>
<protein>
    <submittedName>
        <fullName evidence="2">Uncharacterized protein</fullName>
    </submittedName>
</protein>
<reference evidence="2 3" key="1">
    <citation type="submission" date="2018-10" db="EMBL/GenBank/DDBJ databases">
        <title>Isolation from soil.</title>
        <authorList>
            <person name="Hu J."/>
        </authorList>
    </citation>
    <scope>NUCLEOTIDE SEQUENCE [LARGE SCALE GENOMIC DNA]</scope>
    <source>
        <strain evidence="2 3">NEAU-Ht49</strain>
    </source>
</reference>
<comment type="caution">
    <text evidence="2">The sequence shown here is derived from an EMBL/GenBank/DDBJ whole genome shotgun (WGS) entry which is preliminary data.</text>
</comment>